<evidence type="ECO:0000256" key="3">
    <source>
        <dbReference type="ARBA" id="ARBA00022737"/>
    </source>
</evidence>
<comment type="subcellular location">
    <subcellularLocation>
        <location evidence="1">Nucleus</location>
    </subcellularLocation>
</comment>
<dbReference type="PANTHER" id="PTHR46179:SF13">
    <property type="entry name" value="C2H2-TYPE DOMAIN-CONTAINING PROTEIN"/>
    <property type="match status" value="1"/>
</dbReference>
<dbReference type="InterPro" id="IPR013087">
    <property type="entry name" value="Znf_C2H2_type"/>
</dbReference>
<feature type="domain" description="C2H2-type" evidence="11">
    <location>
        <begin position="316"/>
        <end position="346"/>
    </location>
</feature>
<keyword evidence="4 9" id="KW-0863">Zinc-finger</keyword>
<dbReference type="GO" id="GO:0008270">
    <property type="term" value="F:zinc ion binding"/>
    <property type="evidence" value="ECO:0007669"/>
    <property type="project" value="UniProtKB-KW"/>
</dbReference>
<dbReference type="FunFam" id="3.30.160.60:FF:001102">
    <property type="entry name" value="Transcription factor IIIA"/>
    <property type="match status" value="1"/>
</dbReference>
<dbReference type="GO" id="GO:0006357">
    <property type="term" value="P:regulation of transcription by RNA polymerase II"/>
    <property type="evidence" value="ECO:0007669"/>
    <property type="project" value="TreeGrafter"/>
</dbReference>
<comment type="caution">
    <text evidence="12">The sequence shown here is derived from an EMBL/GenBank/DDBJ whole genome shotgun (WGS) entry which is preliminary data.</text>
</comment>
<evidence type="ECO:0000256" key="10">
    <source>
        <dbReference type="SAM" id="MobiDB-lite"/>
    </source>
</evidence>
<evidence type="ECO:0000259" key="11">
    <source>
        <dbReference type="PROSITE" id="PS50157"/>
    </source>
</evidence>
<dbReference type="SMART" id="SM00355">
    <property type="entry name" value="ZnF_C2H2"/>
    <property type="match status" value="9"/>
</dbReference>
<feature type="domain" description="C2H2-type" evidence="11">
    <location>
        <begin position="202"/>
        <end position="238"/>
    </location>
</feature>
<evidence type="ECO:0000256" key="9">
    <source>
        <dbReference type="PROSITE-ProRule" id="PRU00042"/>
    </source>
</evidence>
<evidence type="ECO:0000256" key="2">
    <source>
        <dbReference type="ARBA" id="ARBA00022723"/>
    </source>
</evidence>
<feature type="domain" description="C2H2-type" evidence="11">
    <location>
        <begin position="80"/>
        <end position="107"/>
    </location>
</feature>
<feature type="domain" description="C2H2-type" evidence="11">
    <location>
        <begin position="284"/>
        <end position="312"/>
    </location>
</feature>
<dbReference type="SUPFAM" id="SSF57667">
    <property type="entry name" value="beta-beta-alpha zinc fingers"/>
    <property type="match status" value="3"/>
</dbReference>
<evidence type="ECO:0000256" key="7">
    <source>
        <dbReference type="ARBA" id="ARBA00023163"/>
    </source>
</evidence>
<evidence type="ECO:0000256" key="8">
    <source>
        <dbReference type="ARBA" id="ARBA00023242"/>
    </source>
</evidence>
<evidence type="ECO:0000256" key="5">
    <source>
        <dbReference type="ARBA" id="ARBA00022833"/>
    </source>
</evidence>
<dbReference type="OrthoDB" id="4748970at2759"/>
<keyword evidence="8" id="KW-0539">Nucleus</keyword>
<name>A0A364NEA6_STELY</name>
<dbReference type="InterPro" id="IPR036236">
    <property type="entry name" value="Znf_C2H2_sf"/>
</dbReference>
<gene>
    <name evidence="12" type="ORF">DDE83_001260</name>
</gene>
<sequence>MALKRKATDGGGIAPEKKSRTGAAASPATTLLPQAHIPGGAAAETPEQAYASDDSTDYKVNYTDNGTLRAESEARRQWNYVCPTCSQRFNRPCRLETHMRSHNKERPFACTELGCDKTFPRKDHLQRHLKNAHSDPATERTFVCDWSGCGKSFTSNGRLQRHKDVHESKFYCTEYPPCNEAFRKAKALEAHVKSQHLEVKPYNCAHVDGETGVRCTSGFQTEGALQRHMERAHAEKQKEGHFCMLCLIAGPRDESQTEPADPAHLPSFATKEELDNHTAEYHPPLCSVCGQKFKSTSNLKVHVETIHGDPQGQQQYACPRLGCESVFNRKHNLTVHIQTVHDKQFKYSCTSDALQNSKQADLKAWNGENACGASFKAKSSLDQHVRTHHLGLGNRKQLRKAAKSKKKPDPSMLTLLTGVGYEQGREVACLVKTCEYHFYMDRDLRRHLRAEHNMTEVEIEERIQERDAVTGGQFWIGGFDDSMNMFDSATPSMPETPGPYFMEGAMPTLPYADVKGMGHHNGFFDQQFDHLSLLNEDAEMDMQMGLGNLPPPMDAQEGLQWDMLAPVEQYNSDATRG</sequence>
<evidence type="ECO:0000256" key="1">
    <source>
        <dbReference type="ARBA" id="ARBA00004123"/>
    </source>
</evidence>
<dbReference type="PROSITE" id="PS00028">
    <property type="entry name" value="ZINC_FINGER_C2H2_1"/>
    <property type="match status" value="6"/>
</dbReference>
<dbReference type="PROSITE" id="PS50157">
    <property type="entry name" value="ZINC_FINGER_C2H2_2"/>
    <property type="match status" value="7"/>
</dbReference>
<keyword evidence="2" id="KW-0479">Metal-binding</keyword>
<proteinExistence type="predicted"/>
<evidence type="ECO:0000256" key="6">
    <source>
        <dbReference type="ARBA" id="ARBA00023015"/>
    </source>
</evidence>
<keyword evidence="7" id="KW-0804">Transcription</keyword>
<accession>A0A364NEA6</accession>
<dbReference type="EMBL" id="QGDH01000012">
    <property type="protein sequence ID" value="RAR15431.1"/>
    <property type="molecule type" value="Genomic_DNA"/>
</dbReference>
<feature type="domain" description="C2H2-type" evidence="11">
    <location>
        <begin position="108"/>
        <end position="138"/>
    </location>
</feature>
<protein>
    <submittedName>
        <fullName evidence="12">Zinc finger protein 585A</fullName>
    </submittedName>
</protein>
<organism evidence="12 13">
    <name type="scientific">Stemphylium lycopersici</name>
    <name type="common">Tomato gray leaf spot disease fungus</name>
    <name type="synonym">Thyrospora lycopersici</name>
    <dbReference type="NCBI Taxonomy" id="183478"/>
    <lineage>
        <taxon>Eukaryota</taxon>
        <taxon>Fungi</taxon>
        <taxon>Dikarya</taxon>
        <taxon>Ascomycota</taxon>
        <taxon>Pezizomycotina</taxon>
        <taxon>Dothideomycetes</taxon>
        <taxon>Pleosporomycetidae</taxon>
        <taxon>Pleosporales</taxon>
        <taxon>Pleosporineae</taxon>
        <taxon>Pleosporaceae</taxon>
        <taxon>Stemphylium</taxon>
    </lineage>
</organism>
<reference evidence="13" key="1">
    <citation type="submission" date="2018-05" db="EMBL/GenBank/DDBJ databases">
        <title>Draft genome sequence of Stemphylium lycopersici strain CIDEFI 213.</title>
        <authorList>
            <person name="Medina R."/>
            <person name="Franco M.E.E."/>
            <person name="Lucentini C.G."/>
            <person name="Saparrat M.C.N."/>
            <person name="Balatti P.A."/>
        </authorList>
    </citation>
    <scope>NUCLEOTIDE SEQUENCE [LARGE SCALE GENOMIC DNA]</scope>
    <source>
        <strain evidence="13">CIDEFI 213</strain>
    </source>
</reference>
<dbReference type="Gene3D" id="3.30.160.60">
    <property type="entry name" value="Classic Zinc Finger"/>
    <property type="match status" value="7"/>
</dbReference>
<keyword evidence="13" id="KW-1185">Reference proteome</keyword>
<feature type="domain" description="C2H2-type" evidence="11">
    <location>
        <begin position="170"/>
        <end position="201"/>
    </location>
</feature>
<evidence type="ECO:0000313" key="13">
    <source>
        <dbReference type="Proteomes" id="UP000249619"/>
    </source>
</evidence>
<keyword evidence="5" id="KW-0862">Zinc</keyword>
<dbReference type="STRING" id="183478.A0A364NEA6"/>
<dbReference type="AlphaFoldDB" id="A0A364NEA6"/>
<feature type="region of interest" description="Disordered" evidence="10">
    <location>
        <begin position="1"/>
        <end position="57"/>
    </location>
</feature>
<dbReference type="GO" id="GO:0005634">
    <property type="term" value="C:nucleus"/>
    <property type="evidence" value="ECO:0007669"/>
    <property type="project" value="UniProtKB-SubCell"/>
</dbReference>
<feature type="domain" description="C2H2-type" evidence="11">
    <location>
        <begin position="142"/>
        <end position="171"/>
    </location>
</feature>
<keyword evidence="3" id="KW-0677">Repeat</keyword>
<evidence type="ECO:0000313" key="12">
    <source>
        <dbReference type="EMBL" id="RAR15431.1"/>
    </source>
</evidence>
<dbReference type="InterPro" id="IPR051061">
    <property type="entry name" value="Zinc_finger_trans_reg"/>
</dbReference>
<keyword evidence="6" id="KW-0805">Transcription regulation</keyword>
<dbReference type="PANTHER" id="PTHR46179">
    <property type="entry name" value="ZINC FINGER PROTEIN"/>
    <property type="match status" value="1"/>
</dbReference>
<evidence type="ECO:0000256" key="4">
    <source>
        <dbReference type="ARBA" id="ARBA00022771"/>
    </source>
</evidence>
<dbReference type="Pfam" id="PF00096">
    <property type="entry name" value="zf-C2H2"/>
    <property type="match status" value="5"/>
</dbReference>
<dbReference type="Proteomes" id="UP000249619">
    <property type="component" value="Unassembled WGS sequence"/>
</dbReference>